<evidence type="ECO:0000313" key="4">
    <source>
        <dbReference type="Proteomes" id="UP000027195"/>
    </source>
</evidence>
<sequence length="107" mass="11316">MAARGSRQIARGDSRHMNGPGVHAARDASRASRSRGILSSPLGFCSAVLSLSLNSFVLNGLAQKNKGRGREIKHHGLEVQCSPVSFKPSDVYITDSVGAGRLSISIE</sequence>
<protein>
    <submittedName>
        <fullName evidence="3">Uncharacterized protein</fullName>
    </submittedName>
</protein>
<feature type="transmembrane region" description="Helical" evidence="2">
    <location>
        <begin position="41"/>
        <end position="62"/>
    </location>
</feature>
<keyword evidence="2" id="KW-0812">Transmembrane</keyword>
<dbReference type="InParanoid" id="A0A067MWZ0"/>
<dbReference type="Proteomes" id="UP000027195">
    <property type="component" value="Unassembled WGS sequence"/>
</dbReference>
<keyword evidence="2" id="KW-1133">Transmembrane helix</keyword>
<dbReference type="EMBL" id="KL198019">
    <property type="protein sequence ID" value="KDQ19215.1"/>
    <property type="molecule type" value="Genomic_DNA"/>
</dbReference>
<name>A0A067MWZ0_BOTB1</name>
<dbReference type="HOGENOM" id="CLU_2209589_0_0_1"/>
<evidence type="ECO:0000313" key="3">
    <source>
        <dbReference type="EMBL" id="KDQ19215.1"/>
    </source>
</evidence>
<evidence type="ECO:0000256" key="1">
    <source>
        <dbReference type="SAM" id="MobiDB-lite"/>
    </source>
</evidence>
<keyword evidence="4" id="KW-1185">Reference proteome</keyword>
<gene>
    <name evidence="3" type="ORF">BOTBODRAFT_432923</name>
</gene>
<accession>A0A067MWZ0</accession>
<evidence type="ECO:0000256" key="2">
    <source>
        <dbReference type="SAM" id="Phobius"/>
    </source>
</evidence>
<reference evidence="4" key="1">
    <citation type="journal article" date="2014" name="Proc. Natl. Acad. Sci. U.S.A.">
        <title>Extensive sampling of basidiomycete genomes demonstrates inadequacy of the white-rot/brown-rot paradigm for wood decay fungi.</title>
        <authorList>
            <person name="Riley R."/>
            <person name="Salamov A.A."/>
            <person name="Brown D.W."/>
            <person name="Nagy L.G."/>
            <person name="Floudas D."/>
            <person name="Held B.W."/>
            <person name="Levasseur A."/>
            <person name="Lombard V."/>
            <person name="Morin E."/>
            <person name="Otillar R."/>
            <person name="Lindquist E.A."/>
            <person name="Sun H."/>
            <person name="LaButti K.M."/>
            <person name="Schmutz J."/>
            <person name="Jabbour D."/>
            <person name="Luo H."/>
            <person name="Baker S.E."/>
            <person name="Pisabarro A.G."/>
            <person name="Walton J.D."/>
            <person name="Blanchette R.A."/>
            <person name="Henrissat B."/>
            <person name="Martin F."/>
            <person name="Cullen D."/>
            <person name="Hibbett D.S."/>
            <person name="Grigoriev I.V."/>
        </authorList>
    </citation>
    <scope>NUCLEOTIDE SEQUENCE [LARGE SCALE GENOMIC DNA]</scope>
    <source>
        <strain evidence="4">FD-172 SS1</strain>
    </source>
</reference>
<proteinExistence type="predicted"/>
<feature type="region of interest" description="Disordered" evidence="1">
    <location>
        <begin position="1"/>
        <end position="30"/>
    </location>
</feature>
<organism evidence="3 4">
    <name type="scientific">Botryobasidium botryosum (strain FD-172 SS1)</name>
    <dbReference type="NCBI Taxonomy" id="930990"/>
    <lineage>
        <taxon>Eukaryota</taxon>
        <taxon>Fungi</taxon>
        <taxon>Dikarya</taxon>
        <taxon>Basidiomycota</taxon>
        <taxon>Agaricomycotina</taxon>
        <taxon>Agaricomycetes</taxon>
        <taxon>Cantharellales</taxon>
        <taxon>Botryobasidiaceae</taxon>
        <taxon>Botryobasidium</taxon>
    </lineage>
</organism>
<keyword evidence="2" id="KW-0472">Membrane</keyword>
<dbReference type="AlphaFoldDB" id="A0A067MWZ0"/>